<evidence type="ECO:0000313" key="6">
    <source>
        <dbReference type="Proteomes" id="UP000773614"/>
    </source>
</evidence>
<dbReference type="EMBL" id="SPKJ01000006">
    <property type="protein sequence ID" value="MYZ46751.1"/>
    <property type="molecule type" value="Genomic_DNA"/>
</dbReference>
<dbReference type="OrthoDB" id="2356263at2"/>
<dbReference type="AlphaFoldDB" id="A0A964T1K3"/>
<evidence type="ECO:0000256" key="1">
    <source>
        <dbReference type="ARBA" id="ARBA00023125"/>
    </source>
</evidence>
<dbReference type="PRINTS" id="PR00455">
    <property type="entry name" value="HTHTETR"/>
</dbReference>
<reference evidence="5" key="1">
    <citation type="submission" date="2019-03" db="EMBL/GenBank/DDBJ databases">
        <title>Afifella sp. nov., isolated from activated sludge.</title>
        <authorList>
            <person name="Li Q."/>
            <person name="Liu Y."/>
        </authorList>
    </citation>
    <scope>NUCLEOTIDE SEQUENCE</scope>
    <source>
        <strain evidence="5">L72</strain>
    </source>
</reference>
<dbReference type="InterPro" id="IPR050109">
    <property type="entry name" value="HTH-type_TetR-like_transc_reg"/>
</dbReference>
<dbReference type="PROSITE" id="PS50977">
    <property type="entry name" value="HTH_TETR_2"/>
    <property type="match status" value="1"/>
</dbReference>
<dbReference type="Gene3D" id="1.10.357.10">
    <property type="entry name" value="Tetracycline Repressor, domain 2"/>
    <property type="match status" value="1"/>
</dbReference>
<sequence>MNNQAERQGGRRHANVREALLEAAEALFAENGFSSVSVRDIARAADAHLGSVAYHFGTKAGLLREIYRRHCGPMNARRLELLGEARRIHDPVERVQAIVRAYVVPAFSSLRDQAGGGARFTRLRAALSAENNADARATIAEAFDATSHAFIDALHEAAPHLSRGDVVWRSHFLLGSLYYTLINPERVTRLSRGEADGGDADAAVDEIVRVTTEGLLGRAAEGLMPAPGPPARQAAAPAGAAD</sequence>
<feature type="compositionally biased region" description="Low complexity" evidence="3">
    <location>
        <begin position="231"/>
        <end position="242"/>
    </location>
</feature>
<keyword evidence="1 2" id="KW-0238">DNA-binding</keyword>
<comment type="caution">
    <text evidence="5">The sequence shown here is derived from an EMBL/GenBank/DDBJ whole genome shotgun (WGS) entry which is preliminary data.</text>
</comment>
<dbReference type="SUPFAM" id="SSF46689">
    <property type="entry name" value="Homeodomain-like"/>
    <property type="match status" value="1"/>
</dbReference>
<dbReference type="InterPro" id="IPR036271">
    <property type="entry name" value="Tet_transcr_reg_TetR-rel_C_sf"/>
</dbReference>
<feature type="DNA-binding region" description="H-T-H motif" evidence="2">
    <location>
        <begin position="37"/>
        <end position="56"/>
    </location>
</feature>
<accession>A0A964T1K3</accession>
<evidence type="ECO:0000313" key="5">
    <source>
        <dbReference type="EMBL" id="MYZ46751.1"/>
    </source>
</evidence>
<dbReference type="PANTHER" id="PTHR30055">
    <property type="entry name" value="HTH-TYPE TRANSCRIPTIONAL REGULATOR RUTR"/>
    <property type="match status" value="1"/>
</dbReference>
<gene>
    <name evidence="5" type="ORF">E4O86_03325</name>
</gene>
<dbReference type="InterPro" id="IPR041586">
    <property type="entry name" value="PsrA_TetR_C"/>
</dbReference>
<dbReference type="Proteomes" id="UP000773614">
    <property type="component" value="Unassembled WGS sequence"/>
</dbReference>
<name>A0A964T1K3_9HYPH</name>
<dbReference type="RefSeq" id="WP_161139100.1">
    <property type="nucleotide sequence ID" value="NZ_SPKJ01000006.1"/>
</dbReference>
<evidence type="ECO:0000256" key="2">
    <source>
        <dbReference type="PROSITE-ProRule" id="PRU00335"/>
    </source>
</evidence>
<dbReference type="Pfam" id="PF17939">
    <property type="entry name" value="TetR_C_30"/>
    <property type="match status" value="1"/>
</dbReference>
<evidence type="ECO:0000256" key="3">
    <source>
        <dbReference type="SAM" id="MobiDB-lite"/>
    </source>
</evidence>
<feature type="non-terminal residue" evidence="5">
    <location>
        <position position="242"/>
    </location>
</feature>
<dbReference type="GO" id="GO:0000976">
    <property type="term" value="F:transcription cis-regulatory region binding"/>
    <property type="evidence" value="ECO:0007669"/>
    <property type="project" value="TreeGrafter"/>
</dbReference>
<organism evidence="5 6">
    <name type="scientific">Propylenella binzhouense</name>
    <dbReference type="NCBI Taxonomy" id="2555902"/>
    <lineage>
        <taxon>Bacteria</taxon>
        <taxon>Pseudomonadati</taxon>
        <taxon>Pseudomonadota</taxon>
        <taxon>Alphaproteobacteria</taxon>
        <taxon>Hyphomicrobiales</taxon>
        <taxon>Propylenellaceae</taxon>
        <taxon>Propylenella</taxon>
    </lineage>
</organism>
<dbReference type="InterPro" id="IPR009057">
    <property type="entry name" value="Homeodomain-like_sf"/>
</dbReference>
<dbReference type="GO" id="GO:0003700">
    <property type="term" value="F:DNA-binding transcription factor activity"/>
    <property type="evidence" value="ECO:0007669"/>
    <property type="project" value="TreeGrafter"/>
</dbReference>
<feature type="domain" description="HTH tetR-type" evidence="4">
    <location>
        <begin position="14"/>
        <end position="74"/>
    </location>
</feature>
<dbReference type="InterPro" id="IPR001647">
    <property type="entry name" value="HTH_TetR"/>
</dbReference>
<keyword evidence="6" id="KW-1185">Reference proteome</keyword>
<feature type="region of interest" description="Disordered" evidence="3">
    <location>
        <begin position="220"/>
        <end position="242"/>
    </location>
</feature>
<proteinExistence type="predicted"/>
<dbReference type="PANTHER" id="PTHR30055:SF181">
    <property type="entry name" value="BLR6905 PROTEIN"/>
    <property type="match status" value="1"/>
</dbReference>
<dbReference type="SUPFAM" id="SSF48498">
    <property type="entry name" value="Tetracyclin repressor-like, C-terminal domain"/>
    <property type="match status" value="1"/>
</dbReference>
<evidence type="ECO:0000259" key="4">
    <source>
        <dbReference type="PROSITE" id="PS50977"/>
    </source>
</evidence>
<dbReference type="Pfam" id="PF00440">
    <property type="entry name" value="TetR_N"/>
    <property type="match status" value="1"/>
</dbReference>
<protein>
    <submittedName>
        <fullName evidence="5">TetR/AcrR family transcriptional regulator</fullName>
    </submittedName>
</protein>